<protein>
    <submittedName>
        <fullName evidence="1">Uncharacterized protein</fullName>
    </submittedName>
</protein>
<comment type="caution">
    <text evidence="1">The sequence shown here is derived from an EMBL/GenBank/DDBJ whole genome shotgun (WGS) entry which is preliminary data.</text>
</comment>
<gene>
    <name evidence="1" type="ORF">E5331_18845</name>
</gene>
<dbReference type="Proteomes" id="UP000306319">
    <property type="component" value="Unassembled WGS sequence"/>
</dbReference>
<organism evidence="1 2">
    <name type="scientific">Lepagella muris</name>
    <dbReference type="NCBI Taxonomy" id="3032870"/>
    <lineage>
        <taxon>Bacteria</taxon>
        <taxon>Pseudomonadati</taxon>
        <taxon>Bacteroidota</taxon>
        <taxon>Bacteroidia</taxon>
        <taxon>Bacteroidales</taxon>
        <taxon>Muribaculaceae</taxon>
        <taxon>Lepagella</taxon>
    </lineage>
</organism>
<evidence type="ECO:0000313" key="2">
    <source>
        <dbReference type="Proteomes" id="UP000306319"/>
    </source>
</evidence>
<name>A0AC61RCU3_9BACT</name>
<dbReference type="EMBL" id="SRYB01000045">
    <property type="protein sequence ID" value="TGY76069.1"/>
    <property type="molecule type" value="Genomic_DNA"/>
</dbReference>
<keyword evidence="2" id="KW-1185">Reference proteome</keyword>
<evidence type="ECO:0000313" key="1">
    <source>
        <dbReference type="EMBL" id="TGY76069.1"/>
    </source>
</evidence>
<sequence>MKYIGNKAMRNKKILLLLLPFLLSGCDDGRIYPTDIDLSGDSGITVVMTGEISGSSDSYESGYSLVLAAFNESDDYAIVSKTVHDGSDSVELSNVSPKASTIELCLINSLRKRILTLSTVSVSASAGDRISFDVGKVDASHFSIMNNTIFGKSCVQCHGATGNAAAGLDLRTEEAYRMLVGTASSVEDGVLRVNPGDAASSTLWRVVATDVSESWKFDHSNLLTYDQVGFIENWINNLSND</sequence>
<accession>A0AC61RCU3</accession>
<proteinExistence type="predicted"/>
<reference evidence="1" key="1">
    <citation type="submission" date="2019-04" db="EMBL/GenBank/DDBJ databases">
        <title>Microbes associate with the intestines of laboratory mice.</title>
        <authorList>
            <person name="Navarre W."/>
            <person name="Wong E."/>
            <person name="Huang K."/>
            <person name="Tropini C."/>
            <person name="Ng K."/>
            <person name="Yu B."/>
        </authorList>
    </citation>
    <scope>NUCLEOTIDE SEQUENCE</scope>
    <source>
        <strain evidence="1">NM04_E33</strain>
    </source>
</reference>